<dbReference type="AlphaFoldDB" id="A0A6N6JI60"/>
<sequence>MRSFEMTQTGGNAKSDLDDSIIAQLIECGLHARYSKDVKGGWWARAQIREELLKRGWTLPPYTHAHELNDNAEV</sequence>
<organism evidence="1 2">
    <name type="scientific">Litoreibacter roseus</name>
    <dbReference type="NCBI Taxonomy" id="2601869"/>
    <lineage>
        <taxon>Bacteria</taxon>
        <taxon>Pseudomonadati</taxon>
        <taxon>Pseudomonadota</taxon>
        <taxon>Alphaproteobacteria</taxon>
        <taxon>Rhodobacterales</taxon>
        <taxon>Roseobacteraceae</taxon>
        <taxon>Litoreibacter</taxon>
    </lineage>
</organism>
<evidence type="ECO:0000313" key="2">
    <source>
        <dbReference type="Proteomes" id="UP000436822"/>
    </source>
</evidence>
<evidence type="ECO:0000313" key="1">
    <source>
        <dbReference type="EMBL" id="GFE65099.1"/>
    </source>
</evidence>
<dbReference type="Proteomes" id="UP000436822">
    <property type="component" value="Unassembled WGS sequence"/>
</dbReference>
<accession>A0A6N6JI60</accession>
<gene>
    <name evidence="1" type="ORF">KIN_21730</name>
</gene>
<comment type="caution">
    <text evidence="1">The sequence shown here is derived from an EMBL/GenBank/DDBJ whole genome shotgun (WGS) entry which is preliminary data.</text>
</comment>
<keyword evidence="2" id="KW-1185">Reference proteome</keyword>
<dbReference type="EMBL" id="BLJE01000002">
    <property type="protein sequence ID" value="GFE65099.1"/>
    <property type="molecule type" value="Genomic_DNA"/>
</dbReference>
<name>A0A6N6JI60_9RHOB</name>
<reference evidence="1 2" key="1">
    <citation type="submission" date="2019-12" db="EMBL/GenBank/DDBJ databases">
        <title>Litoreibacter badius sp. nov., a novel bacteriochlorophyll a-containing bacterium in the genus Litoreibacter.</title>
        <authorList>
            <person name="Kanamuro M."/>
            <person name="Takabe Y."/>
            <person name="Mori K."/>
            <person name="Takaichi S."/>
            <person name="Hanada S."/>
        </authorList>
    </citation>
    <scope>NUCLEOTIDE SEQUENCE [LARGE SCALE GENOMIC DNA]</scope>
    <source>
        <strain evidence="1 2">K6</strain>
    </source>
</reference>
<protein>
    <submittedName>
        <fullName evidence="1">Uncharacterized protein</fullName>
    </submittedName>
</protein>
<proteinExistence type="predicted"/>